<feature type="domain" description="N-acetyltransferase" evidence="1">
    <location>
        <begin position="13"/>
        <end position="160"/>
    </location>
</feature>
<proteinExistence type="predicted"/>
<dbReference type="PANTHER" id="PTHR43792:SF1">
    <property type="entry name" value="N-ACETYLTRANSFERASE DOMAIN-CONTAINING PROTEIN"/>
    <property type="match status" value="1"/>
</dbReference>
<dbReference type="Pfam" id="PF13302">
    <property type="entry name" value="Acetyltransf_3"/>
    <property type="match status" value="1"/>
</dbReference>
<dbReference type="InterPro" id="IPR051531">
    <property type="entry name" value="N-acetyltransferase"/>
</dbReference>
<keyword evidence="2" id="KW-0808">Transferase</keyword>
<dbReference type="Gene3D" id="3.40.630.30">
    <property type="match status" value="1"/>
</dbReference>
<dbReference type="PANTHER" id="PTHR43792">
    <property type="entry name" value="GNAT FAMILY, PUTATIVE (AFU_ORTHOLOGUE AFUA_3G00765)-RELATED-RELATED"/>
    <property type="match status" value="1"/>
</dbReference>
<dbReference type="SUPFAM" id="SSF55729">
    <property type="entry name" value="Acyl-CoA N-acyltransferases (Nat)"/>
    <property type="match status" value="1"/>
</dbReference>
<dbReference type="Proteomes" id="UP000265366">
    <property type="component" value="Unassembled WGS sequence"/>
</dbReference>
<evidence type="ECO:0000313" key="2">
    <source>
        <dbReference type="EMBL" id="RIV92293.1"/>
    </source>
</evidence>
<evidence type="ECO:0000259" key="1">
    <source>
        <dbReference type="Pfam" id="PF13302"/>
    </source>
</evidence>
<organism evidence="2 3">
    <name type="scientific">Aurantiacibacter xanthus</name>
    <dbReference type="NCBI Taxonomy" id="1784712"/>
    <lineage>
        <taxon>Bacteria</taxon>
        <taxon>Pseudomonadati</taxon>
        <taxon>Pseudomonadota</taxon>
        <taxon>Alphaproteobacteria</taxon>
        <taxon>Sphingomonadales</taxon>
        <taxon>Erythrobacteraceae</taxon>
        <taxon>Aurantiacibacter</taxon>
    </lineage>
</organism>
<reference evidence="2 3" key="1">
    <citation type="submission" date="2018-08" db="EMBL/GenBank/DDBJ databases">
        <title>Erythrobacter zhengii sp.nov., a bacterium isolated from deep-sea sediment.</title>
        <authorList>
            <person name="Fang C."/>
            <person name="Wu Y.-H."/>
            <person name="Sun C."/>
            <person name="Wang H."/>
            <person name="Cheng H."/>
            <person name="Meng F.-X."/>
            <person name="Wang C.-S."/>
            <person name="Xu X.-W."/>
        </authorList>
    </citation>
    <scope>NUCLEOTIDE SEQUENCE [LARGE SCALE GENOMIC DNA]</scope>
    <source>
        <strain evidence="2 3">CCTCC AB 2015396</strain>
    </source>
</reference>
<dbReference type="GO" id="GO:0016747">
    <property type="term" value="F:acyltransferase activity, transferring groups other than amino-acyl groups"/>
    <property type="evidence" value="ECO:0007669"/>
    <property type="project" value="InterPro"/>
</dbReference>
<dbReference type="AlphaFoldDB" id="A0A3A1PEW6"/>
<gene>
    <name evidence="2" type="ORF">D2V17_01645</name>
</gene>
<protein>
    <submittedName>
        <fullName evidence="2">N-acetyltransferase</fullName>
    </submittedName>
</protein>
<evidence type="ECO:0000313" key="3">
    <source>
        <dbReference type="Proteomes" id="UP000265366"/>
    </source>
</evidence>
<comment type="caution">
    <text evidence="2">The sequence shown here is derived from an EMBL/GenBank/DDBJ whole genome shotgun (WGS) entry which is preliminary data.</text>
</comment>
<accession>A0A3A1PEW6</accession>
<dbReference type="OrthoDB" id="6293260at2"/>
<dbReference type="EMBL" id="QXFM01000010">
    <property type="protein sequence ID" value="RIV92293.1"/>
    <property type="molecule type" value="Genomic_DNA"/>
</dbReference>
<sequence length="193" mass="22220">MSDQPAIILETERLRIHMWDDASWADFVRYTNTPAVMRWLNGVRDEAGTAQTRKRLEGFVEEFGHTFWCCRRKDDGGHLSGAVLGMVGFKRATTEGTKVHGMLEIGWRLREDVWGKGYAKEGASGCLDYIFAQRDEDDVVALTVAENTDSWGLMQRLGMQRREEWDYEDPTFPAELNPTIVHHITRAQWLAQR</sequence>
<name>A0A3A1PEW6_9SPHN</name>
<dbReference type="RefSeq" id="WP_119591405.1">
    <property type="nucleotide sequence ID" value="NZ_QXFM01000010.1"/>
</dbReference>
<dbReference type="InterPro" id="IPR016181">
    <property type="entry name" value="Acyl_CoA_acyltransferase"/>
</dbReference>
<keyword evidence="3" id="KW-1185">Reference proteome</keyword>
<dbReference type="InterPro" id="IPR000182">
    <property type="entry name" value="GNAT_dom"/>
</dbReference>